<dbReference type="AlphaFoldDB" id="A0A9J6ZPT4"/>
<dbReference type="RefSeq" id="WP_250724018.1">
    <property type="nucleotide sequence ID" value="NZ_CP098400.1"/>
</dbReference>
<evidence type="ECO:0000313" key="2">
    <source>
        <dbReference type="EMBL" id="URW79906.1"/>
    </source>
</evidence>
<dbReference type="InterPro" id="IPR018551">
    <property type="entry name" value="DUF2007"/>
</dbReference>
<dbReference type="EMBL" id="CP098400">
    <property type="protein sequence ID" value="URW79906.1"/>
    <property type="molecule type" value="Genomic_DNA"/>
</dbReference>
<reference evidence="2" key="2">
    <citation type="submission" date="2022-06" db="EMBL/GenBank/DDBJ databases">
        <title>Xiashengella guii gen. nov. sp. nov., a bacterium isolated form anaerobic digestion tank.</title>
        <authorList>
            <person name="Huang H."/>
        </authorList>
    </citation>
    <scope>NUCLEOTIDE SEQUENCE</scope>
    <source>
        <strain evidence="2">Ai-910</strain>
    </source>
</reference>
<dbReference type="Pfam" id="PF09413">
    <property type="entry name" value="DUF2007"/>
    <property type="match status" value="1"/>
</dbReference>
<keyword evidence="3" id="KW-1185">Reference proteome</keyword>
<name>A0A9J6ZPT4_9BACT</name>
<gene>
    <name evidence="2" type="ORF">M9189_00855</name>
</gene>
<accession>A0A9J6ZPT4</accession>
<reference evidence="2" key="1">
    <citation type="submission" date="2022-05" db="EMBL/GenBank/DDBJ databases">
        <authorList>
            <person name="Sun X."/>
        </authorList>
    </citation>
    <scope>NUCLEOTIDE SEQUENCE</scope>
    <source>
        <strain evidence="2">Ai-910</strain>
    </source>
</reference>
<dbReference type="Gene3D" id="3.30.70.790">
    <property type="entry name" value="UreE, C-terminal domain"/>
    <property type="match status" value="1"/>
</dbReference>
<organism evidence="2 3">
    <name type="scientific">Xiashengella succiniciproducens</name>
    <dbReference type="NCBI Taxonomy" id="2949635"/>
    <lineage>
        <taxon>Bacteria</taxon>
        <taxon>Pseudomonadati</taxon>
        <taxon>Bacteroidota</taxon>
        <taxon>Bacteroidia</taxon>
        <taxon>Marinilabiliales</taxon>
        <taxon>Marinilabiliaceae</taxon>
        <taxon>Xiashengella</taxon>
    </lineage>
</organism>
<dbReference type="SUPFAM" id="SSF54913">
    <property type="entry name" value="GlnB-like"/>
    <property type="match status" value="1"/>
</dbReference>
<dbReference type="KEGG" id="alkq:M9189_00855"/>
<dbReference type="InterPro" id="IPR011322">
    <property type="entry name" value="N-reg_PII-like_a/b"/>
</dbReference>
<feature type="domain" description="DUF2007" evidence="1">
    <location>
        <begin position="11"/>
        <end position="76"/>
    </location>
</feature>
<evidence type="ECO:0000259" key="1">
    <source>
        <dbReference type="Pfam" id="PF09413"/>
    </source>
</evidence>
<proteinExistence type="predicted"/>
<sequence length="82" mass="9195">MEKNPEPRPVVVFSGSQMEVAIIQTLLEDNEIEFFLQDEFIGTMAPWYAEGGGAGSVKIVVADSDVEKAQVVIEEYYKNIRQ</sequence>
<dbReference type="Proteomes" id="UP001056426">
    <property type="component" value="Chromosome"/>
</dbReference>
<protein>
    <submittedName>
        <fullName evidence="2">DUF2007 domain-containing protein</fullName>
    </submittedName>
</protein>
<evidence type="ECO:0000313" key="3">
    <source>
        <dbReference type="Proteomes" id="UP001056426"/>
    </source>
</evidence>